<accession>A0A448ZLB6</accession>
<keyword evidence="2" id="KW-1185">Reference proteome</keyword>
<gene>
    <name evidence="1" type="ORF">PSNMU_V1.4_AUG-EV-PASAV3_0098050</name>
</gene>
<dbReference type="OrthoDB" id="421671at2759"/>
<organism evidence="1 2">
    <name type="scientific">Pseudo-nitzschia multistriata</name>
    <dbReference type="NCBI Taxonomy" id="183589"/>
    <lineage>
        <taxon>Eukaryota</taxon>
        <taxon>Sar</taxon>
        <taxon>Stramenopiles</taxon>
        <taxon>Ochrophyta</taxon>
        <taxon>Bacillariophyta</taxon>
        <taxon>Bacillariophyceae</taxon>
        <taxon>Bacillariophycidae</taxon>
        <taxon>Bacillariales</taxon>
        <taxon>Bacillariaceae</taxon>
        <taxon>Pseudo-nitzschia</taxon>
    </lineage>
</organism>
<evidence type="ECO:0000313" key="1">
    <source>
        <dbReference type="EMBL" id="VEU42821.1"/>
    </source>
</evidence>
<name>A0A448ZLB6_9STRA</name>
<evidence type="ECO:0000313" key="2">
    <source>
        <dbReference type="Proteomes" id="UP000291116"/>
    </source>
</evidence>
<dbReference type="Proteomes" id="UP000291116">
    <property type="component" value="Unassembled WGS sequence"/>
</dbReference>
<reference evidence="1 2" key="1">
    <citation type="submission" date="2019-01" db="EMBL/GenBank/DDBJ databases">
        <authorList>
            <person name="Ferrante I. M."/>
        </authorList>
    </citation>
    <scope>NUCLEOTIDE SEQUENCE [LARGE SCALE GENOMIC DNA]</scope>
    <source>
        <strain evidence="1 2">B856</strain>
    </source>
</reference>
<sequence length="98" mass="11452">MWGCPGLVEKLPDIEWEGEIPYGLMRPSESKKLKNCWDFDIIVPLHLNMEVNPTVSLTLTWRAGMTTKDRRLPCNPFPLERVYGSLVWIKYTFHSTRT</sequence>
<dbReference type="AlphaFoldDB" id="A0A448ZLB6"/>
<dbReference type="EMBL" id="CAACVS010000483">
    <property type="protein sequence ID" value="VEU42821.1"/>
    <property type="molecule type" value="Genomic_DNA"/>
</dbReference>
<protein>
    <submittedName>
        <fullName evidence="1">Uncharacterized protein</fullName>
    </submittedName>
</protein>
<proteinExistence type="predicted"/>